<dbReference type="InterPro" id="IPR000157">
    <property type="entry name" value="TIR_dom"/>
</dbReference>
<organism evidence="2 3">
    <name type="scientific">Lentzea cavernae</name>
    <dbReference type="NCBI Taxonomy" id="2020703"/>
    <lineage>
        <taxon>Bacteria</taxon>
        <taxon>Bacillati</taxon>
        <taxon>Actinomycetota</taxon>
        <taxon>Actinomycetes</taxon>
        <taxon>Pseudonocardiales</taxon>
        <taxon>Pseudonocardiaceae</taxon>
        <taxon>Lentzea</taxon>
    </lineage>
</organism>
<name>A0ABQ3MT82_9PSEU</name>
<proteinExistence type="predicted"/>
<accession>A0ABQ3MT82</accession>
<dbReference type="PROSITE" id="PS50104">
    <property type="entry name" value="TIR"/>
    <property type="match status" value="1"/>
</dbReference>
<comment type="caution">
    <text evidence="2">The sequence shown here is derived from an EMBL/GenBank/DDBJ whole genome shotgun (WGS) entry which is preliminary data.</text>
</comment>
<evidence type="ECO:0000313" key="2">
    <source>
        <dbReference type="EMBL" id="GHH61536.1"/>
    </source>
</evidence>
<feature type="domain" description="TIR" evidence="1">
    <location>
        <begin position="1"/>
        <end position="123"/>
    </location>
</feature>
<sequence>MNKKIFINFQGNDGDGAAAALYERLSREFGADEVFRSSVSIDAGDDYRPALLDTARACRVMLVVIGPHWDPKALHTPSSWVRREISEALRLGNRVIPVLYGKHTEMPDADTLPHDVKQLASLQNLKVTHRDLHVWLDHLPQYLVDLEPELGVGVVPGLHRLTEWWGGQPESRHLPAGFALAGRDATVGEIEAWLAAPASAKVISGPSRYEVQVFVASLISAGRPEDRGVLAETADGWTHALRLLPALIVTPLSGINVMNAVDKGHHVLVVTDTYEASHAEITLPRIPRDKARDALIAHGMELGAADALAAALRKSVRALARRLAYGTETPPWAGTAATELAVNVVLAGAWGTTSQADRLILEGLTGQSYGEVERFAINHSGIDDPLLHRSGTHYQLADVRDAWAFLGSRLGQTGFERWRQLALVVLFGIEASEHLRHGVAQTIAAAGVSGDDRAAQVVAEILQHANADSSGERWIIVADALPLLAEAAPAVFLDAVSRGSSEPSPVLARMFASDRSPHRWLLWALGRLCWSEEHLMLGVRSLARLAELDPEPDSNYRSRPLETLSDALLPLMPFTNASAEHQRGAIKHVLRRSPEIGWQLVIRYLSGEHGVHALTDRPRLRDWPSGLVMAPREDWEPTFAMLVESALEALAERPARWADVVDVLSRLGDETRLRFVDSLAGLDVEKLEPRDRMKLWWSVVHHRKYYPESASSLDDIAARLEPVDLPERHAPLFNMEIVPRDELDDYSGYLQRLHLRRITAVTEVLHSHGVPGLLRLASEVDSPRELGGFVAEVAGLEPHDELFPALAGNDVSADLASGWLAGVARPLAELATGGLTSWDPITQGRVLLAQQGSAELLDLVETADPAAQATYWQLTTSVPGDDSARERYFRELISRDRADFVLRVLYVAALREPQTLSLTSVVHVLSVLAEQLGGLPGSLWHEVSVLLDHLVNSGADHDTVADLELAYFSVLHRHRPPAILYRRMSTDPEYFVRLVGLTRESVDGRFRPVQGEALAALMWCRVVPASRQWVDDVRSLLAETEFQGLGEEFIGQMLSGSPVGADGAWPSEFVRDLIEDLESERISDGFARGVRNDQGMTVRDAYDGGTQERALAAQHREWASKIEHQWPYTASRLRICADGFHQWAKRFDRSAEDDHDA</sequence>
<evidence type="ECO:0000259" key="1">
    <source>
        <dbReference type="PROSITE" id="PS50104"/>
    </source>
</evidence>
<keyword evidence="3" id="KW-1185">Reference proteome</keyword>
<gene>
    <name evidence="2" type="ORF">GCM10017774_87860</name>
</gene>
<dbReference type="Proteomes" id="UP000605568">
    <property type="component" value="Unassembled WGS sequence"/>
</dbReference>
<dbReference type="SUPFAM" id="SSF52200">
    <property type="entry name" value="Toll/Interleukin receptor TIR domain"/>
    <property type="match status" value="1"/>
</dbReference>
<evidence type="ECO:0000313" key="3">
    <source>
        <dbReference type="Proteomes" id="UP000605568"/>
    </source>
</evidence>
<dbReference type="InterPro" id="IPR035897">
    <property type="entry name" value="Toll_tir_struct_dom_sf"/>
</dbReference>
<dbReference type="Gene3D" id="3.40.50.10140">
    <property type="entry name" value="Toll/interleukin-1 receptor homology (TIR) domain"/>
    <property type="match status" value="1"/>
</dbReference>
<dbReference type="RefSeq" id="WP_191305367.1">
    <property type="nucleotide sequence ID" value="NZ_BNAR01000026.1"/>
</dbReference>
<dbReference type="Pfam" id="PF13676">
    <property type="entry name" value="TIR_2"/>
    <property type="match status" value="1"/>
</dbReference>
<protein>
    <recommendedName>
        <fullName evidence="1">TIR domain-containing protein</fullName>
    </recommendedName>
</protein>
<reference evidence="3" key="1">
    <citation type="journal article" date="2019" name="Int. J. Syst. Evol. Microbiol.">
        <title>The Global Catalogue of Microorganisms (GCM) 10K type strain sequencing project: providing services to taxonomists for standard genome sequencing and annotation.</title>
        <authorList>
            <consortium name="The Broad Institute Genomics Platform"/>
            <consortium name="The Broad Institute Genome Sequencing Center for Infectious Disease"/>
            <person name="Wu L."/>
            <person name="Ma J."/>
        </authorList>
    </citation>
    <scope>NUCLEOTIDE SEQUENCE [LARGE SCALE GENOMIC DNA]</scope>
    <source>
        <strain evidence="3">CGMCC 4.7367</strain>
    </source>
</reference>
<dbReference type="EMBL" id="BNAR01000026">
    <property type="protein sequence ID" value="GHH61536.1"/>
    <property type="molecule type" value="Genomic_DNA"/>
</dbReference>